<feature type="region of interest" description="Disordered" evidence="1">
    <location>
        <begin position="117"/>
        <end position="184"/>
    </location>
</feature>
<evidence type="ECO:0000256" key="1">
    <source>
        <dbReference type="SAM" id="MobiDB-lite"/>
    </source>
</evidence>
<accession>A0ABD2YSC2</accession>
<keyword evidence="4" id="KW-1185">Reference proteome</keyword>
<feature type="transmembrane region" description="Helical" evidence="2">
    <location>
        <begin position="50"/>
        <end position="71"/>
    </location>
</feature>
<organism evidence="3 4">
    <name type="scientific">Cinchona calisaya</name>
    <dbReference type="NCBI Taxonomy" id="153742"/>
    <lineage>
        <taxon>Eukaryota</taxon>
        <taxon>Viridiplantae</taxon>
        <taxon>Streptophyta</taxon>
        <taxon>Embryophyta</taxon>
        <taxon>Tracheophyta</taxon>
        <taxon>Spermatophyta</taxon>
        <taxon>Magnoliopsida</taxon>
        <taxon>eudicotyledons</taxon>
        <taxon>Gunneridae</taxon>
        <taxon>Pentapetalae</taxon>
        <taxon>asterids</taxon>
        <taxon>lamiids</taxon>
        <taxon>Gentianales</taxon>
        <taxon>Rubiaceae</taxon>
        <taxon>Cinchonoideae</taxon>
        <taxon>Cinchoneae</taxon>
        <taxon>Cinchona</taxon>
    </lineage>
</organism>
<proteinExistence type="predicted"/>
<evidence type="ECO:0000256" key="2">
    <source>
        <dbReference type="SAM" id="Phobius"/>
    </source>
</evidence>
<reference evidence="3 4" key="1">
    <citation type="submission" date="2024-11" db="EMBL/GenBank/DDBJ databases">
        <title>A near-complete genome assembly of Cinchona calisaya.</title>
        <authorList>
            <person name="Lian D.C."/>
            <person name="Zhao X.W."/>
            <person name="Wei L."/>
        </authorList>
    </citation>
    <scope>NUCLEOTIDE SEQUENCE [LARGE SCALE GENOMIC DNA]</scope>
    <source>
        <tissue evidence="3">Nenye</tissue>
    </source>
</reference>
<feature type="compositionally biased region" description="Polar residues" evidence="1">
    <location>
        <begin position="175"/>
        <end position="184"/>
    </location>
</feature>
<keyword evidence="2" id="KW-0812">Transmembrane</keyword>
<name>A0ABD2YSC2_9GENT</name>
<dbReference type="AlphaFoldDB" id="A0ABD2YSC2"/>
<sequence length="184" mass="20362">MHGSSNMSTNTQDGRTCLSDRAGLNLCLWYIVGRSVEGTARVFDKDKQSLYAAPIIFASSWGITVSVMGSLMTNEGASIALTAGAISKALAIQQFMEMHKQEPLNYQQTILVEPLRQERREEDTTSSTQRVSNQGSHVSKTVSSQRSRSIHDQLYPRPMSNVKHCEDILSPPPYSTKTENHGQS</sequence>
<evidence type="ECO:0000313" key="3">
    <source>
        <dbReference type="EMBL" id="KAL3510238.1"/>
    </source>
</evidence>
<dbReference type="Proteomes" id="UP001630127">
    <property type="component" value="Unassembled WGS sequence"/>
</dbReference>
<dbReference type="EMBL" id="JBJUIK010000012">
    <property type="protein sequence ID" value="KAL3510238.1"/>
    <property type="molecule type" value="Genomic_DNA"/>
</dbReference>
<keyword evidence="2" id="KW-0472">Membrane</keyword>
<feature type="compositionally biased region" description="Polar residues" evidence="1">
    <location>
        <begin position="125"/>
        <end position="147"/>
    </location>
</feature>
<evidence type="ECO:0000313" key="4">
    <source>
        <dbReference type="Proteomes" id="UP001630127"/>
    </source>
</evidence>
<gene>
    <name evidence="3" type="ORF">ACH5RR_029639</name>
</gene>
<comment type="caution">
    <text evidence="3">The sequence shown here is derived from an EMBL/GenBank/DDBJ whole genome shotgun (WGS) entry which is preliminary data.</text>
</comment>
<protein>
    <submittedName>
        <fullName evidence="3">Uncharacterized protein</fullName>
    </submittedName>
</protein>
<keyword evidence="2" id="KW-1133">Transmembrane helix</keyword>